<dbReference type="Proteomes" id="UP000280668">
    <property type="component" value="Unassembled WGS sequence"/>
</dbReference>
<evidence type="ECO:0000313" key="3">
    <source>
        <dbReference type="Proteomes" id="UP000280668"/>
    </source>
</evidence>
<gene>
    <name evidence="2" type="ORF">EDD31_2306</name>
</gene>
<feature type="transmembrane region" description="Helical" evidence="1">
    <location>
        <begin position="218"/>
        <end position="236"/>
    </location>
</feature>
<organism evidence="2 3">
    <name type="scientific">Bogoriella caseilytica</name>
    <dbReference type="NCBI Taxonomy" id="56055"/>
    <lineage>
        <taxon>Bacteria</taxon>
        <taxon>Bacillati</taxon>
        <taxon>Actinomycetota</taxon>
        <taxon>Actinomycetes</taxon>
        <taxon>Micrococcales</taxon>
        <taxon>Bogoriellaceae</taxon>
        <taxon>Bogoriella</taxon>
    </lineage>
</organism>
<comment type="caution">
    <text evidence="2">The sequence shown here is derived from an EMBL/GenBank/DDBJ whole genome shotgun (WGS) entry which is preliminary data.</text>
</comment>
<protein>
    <submittedName>
        <fullName evidence="2">Uncharacterized protein</fullName>
    </submittedName>
</protein>
<sequence length="242" mass="24751">MSTDQSMAKAAYEELGHGGGCEYCDDSVPHSHEDVRGPIETSRARAKQRFFLMLAVAVSAAIVSGIAMALADLGLTPALLPALVAGIGWLLATAGGVLAATRAGGATARGMAIGALTSAALTPLMALGVSLTAIATEAPAWSAGLGAAVIWLLAGAIAAGFQARAWRRTLLEKGETGERMRYLAVRKKGRTGQGEILRWALQAVLVGGAVALMVLVPVAVIVLIPGAVALAAWAAVRQHARR</sequence>
<evidence type="ECO:0000256" key="1">
    <source>
        <dbReference type="SAM" id="Phobius"/>
    </source>
</evidence>
<keyword evidence="3" id="KW-1185">Reference proteome</keyword>
<accession>A0A3N2BF77</accession>
<evidence type="ECO:0000313" key="2">
    <source>
        <dbReference type="EMBL" id="ROR73913.1"/>
    </source>
</evidence>
<dbReference type="AlphaFoldDB" id="A0A3N2BF77"/>
<feature type="transmembrane region" description="Helical" evidence="1">
    <location>
        <begin position="77"/>
        <end position="100"/>
    </location>
</feature>
<dbReference type="EMBL" id="RKHK01000001">
    <property type="protein sequence ID" value="ROR73913.1"/>
    <property type="molecule type" value="Genomic_DNA"/>
</dbReference>
<dbReference type="RefSeq" id="WP_123304272.1">
    <property type="nucleotide sequence ID" value="NZ_RKHK01000001.1"/>
</dbReference>
<proteinExistence type="predicted"/>
<keyword evidence="1" id="KW-0812">Transmembrane</keyword>
<feature type="transmembrane region" description="Helical" evidence="1">
    <location>
        <begin position="196"/>
        <end position="212"/>
    </location>
</feature>
<keyword evidence="1" id="KW-1133">Transmembrane helix</keyword>
<reference evidence="2 3" key="1">
    <citation type="submission" date="2018-11" db="EMBL/GenBank/DDBJ databases">
        <title>Sequencing the genomes of 1000 actinobacteria strains.</title>
        <authorList>
            <person name="Klenk H.-P."/>
        </authorList>
    </citation>
    <scope>NUCLEOTIDE SEQUENCE [LARGE SCALE GENOMIC DNA]</scope>
    <source>
        <strain evidence="2 3">DSM 11294</strain>
    </source>
</reference>
<keyword evidence="1" id="KW-0472">Membrane</keyword>
<feature type="transmembrane region" description="Helical" evidence="1">
    <location>
        <begin position="50"/>
        <end position="71"/>
    </location>
</feature>
<name>A0A3N2BF77_9MICO</name>
<feature type="transmembrane region" description="Helical" evidence="1">
    <location>
        <begin position="112"/>
        <end position="134"/>
    </location>
</feature>
<feature type="transmembrane region" description="Helical" evidence="1">
    <location>
        <begin position="140"/>
        <end position="161"/>
    </location>
</feature>